<dbReference type="SMART" id="SM00875">
    <property type="entry name" value="BACK"/>
    <property type="match status" value="1"/>
</dbReference>
<dbReference type="InterPro" id="IPR011705">
    <property type="entry name" value="BACK"/>
</dbReference>
<dbReference type="Pfam" id="PF07707">
    <property type="entry name" value="BACK"/>
    <property type="match status" value="1"/>
</dbReference>
<dbReference type="SUPFAM" id="SSF54695">
    <property type="entry name" value="POZ domain"/>
    <property type="match status" value="1"/>
</dbReference>
<dbReference type="Gene3D" id="3.30.710.10">
    <property type="entry name" value="Potassium Channel Kv1.1, Chain A"/>
    <property type="match status" value="1"/>
</dbReference>
<evidence type="ECO:0000313" key="5">
    <source>
        <dbReference type="EMBL" id="KAK9901328.1"/>
    </source>
</evidence>
<dbReference type="InterPro" id="IPR000210">
    <property type="entry name" value="BTB/POZ_dom"/>
</dbReference>
<comment type="pathway">
    <text evidence="1">Protein modification; protein ubiquitination.</text>
</comment>
<dbReference type="PANTHER" id="PTHR24412:SF489">
    <property type="entry name" value="RING FINGER DOMAIN AND KELCH REPEAT-CONTAINING PROTEIN DDB_G0271372"/>
    <property type="match status" value="1"/>
</dbReference>
<accession>A0ABR2YB14</accession>
<evidence type="ECO:0000256" key="3">
    <source>
        <dbReference type="ARBA" id="ARBA00022737"/>
    </source>
</evidence>
<evidence type="ECO:0000256" key="1">
    <source>
        <dbReference type="ARBA" id="ARBA00004906"/>
    </source>
</evidence>
<dbReference type="Pfam" id="PF00651">
    <property type="entry name" value="BTB"/>
    <property type="match status" value="1"/>
</dbReference>
<sequence>MARARGSPDPAAYLDAKFPIRRASQVEKIIDGAEGKHEKVVQLPGRTANPRRLQLWESLSSNKTLFDVCLRASDREVACNSLLLAEESVFFTAKFSNPDFGGSSRLVELQDVDGDTLETVVAALLTATIKLDRDNIERILHCADMLQLTAVKDACCQYMSDCLDEHSAAATLSLAAKFSCDSLQAYTQQYIVAKFHTMRPDALKECTRAVFWDLISRDDLSIYSELQVLTAITVWCNHNGTEAFLQLLPAVRVENLSSYELQIMSQHAMVLEHPAAVKQLDTALATVYSPNSPPRGLIPGPRKPRGVVTMAPSCSREAAFVRDRKSPLCLGAGRLVARERPNEDALLEAQRRRHDEGRPAQLERLRAGLRLRPPPAPVEEVDPQLVLNDVSEDDAEEANGARGRRAVVRRRVAVRH</sequence>
<comment type="caution">
    <text evidence="5">The sequence shown here is derived from an EMBL/GenBank/DDBJ whole genome shotgun (WGS) entry which is preliminary data.</text>
</comment>
<keyword evidence="2" id="KW-0880">Kelch repeat</keyword>
<organism evidence="5 6">
    <name type="scientific">Coccomyxa subellipsoidea</name>
    <dbReference type="NCBI Taxonomy" id="248742"/>
    <lineage>
        <taxon>Eukaryota</taxon>
        <taxon>Viridiplantae</taxon>
        <taxon>Chlorophyta</taxon>
        <taxon>core chlorophytes</taxon>
        <taxon>Trebouxiophyceae</taxon>
        <taxon>Trebouxiophyceae incertae sedis</taxon>
        <taxon>Coccomyxaceae</taxon>
        <taxon>Coccomyxa</taxon>
    </lineage>
</organism>
<dbReference type="PROSITE" id="PS50097">
    <property type="entry name" value="BTB"/>
    <property type="match status" value="1"/>
</dbReference>
<name>A0ABR2YB14_9CHLO</name>
<evidence type="ECO:0000313" key="6">
    <source>
        <dbReference type="Proteomes" id="UP001491310"/>
    </source>
</evidence>
<protein>
    <recommendedName>
        <fullName evidence="4">BTB domain-containing protein</fullName>
    </recommendedName>
</protein>
<proteinExistence type="predicted"/>
<dbReference type="SMART" id="SM00225">
    <property type="entry name" value="BTB"/>
    <property type="match status" value="1"/>
</dbReference>
<keyword evidence="6" id="KW-1185">Reference proteome</keyword>
<evidence type="ECO:0000256" key="2">
    <source>
        <dbReference type="ARBA" id="ARBA00022441"/>
    </source>
</evidence>
<dbReference type="Proteomes" id="UP001491310">
    <property type="component" value="Unassembled WGS sequence"/>
</dbReference>
<reference evidence="5 6" key="1">
    <citation type="journal article" date="2024" name="Nat. Commun.">
        <title>Phylogenomics reveals the evolutionary origins of lichenization in chlorophyte algae.</title>
        <authorList>
            <person name="Puginier C."/>
            <person name="Libourel C."/>
            <person name="Otte J."/>
            <person name="Skaloud P."/>
            <person name="Haon M."/>
            <person name="Grisel S."/>
            <person name="Petersen M."/>
            <person name="Berrin J.G."/>
            <person name="Delaux P.M."/>
            <person name="Dal Grande F."/>
            <person name="Keller J."/>
        </authorList>
    </citation>
    <scope>NUCLEOTIDE SEQUENCE [LARGE SCALE GENOMIC DNA]</scope>
    <source>
        <strain evidence="5 6">SAG 216-7</strain>
    </source>
</reference>
<dbReference type="EMBL" id="JALJOT010000018">
    <property type="protein sequence ID" value="KAK9901328.1"/>
    <property type="molecule type" value="Genomic_DNA"/>
</dbReference>
<evidence type="ECO:0000259" key="4">
    <source>
        <dbReference type="PROSITE" id="PS50097"/>
    </source>
</evidence>
<keyword evidence="3" id="KW-0677">Repeat</keyword>
<dbReference type="PANTHER" id="PTHR24412">
    <property type="entry name" value="KELCH PROTEIN"/>
    <property type="match status" value="1"/>
</dbReference>
<gene>
    <name evidence="5" type="ORF">WJX75_006799</name>
</gene>
<dbReference type="Gene3D" id="1.25.40.420">
    <property type="match status" value="1"/>
</dbReference>
<feature type="domain" description="BTB" evidence="4">
    <location>
        <begin position="66"/>
        <end position="133"/>
    </location>
</feature>
<dbReference type="InterPro" id="IPR011333">
    <property type="entry name" value="SKP1/BTB/POZ_sf"/>
</dbReference>